<comment type="caution">
    <text evidence="2">The sequence shown here is derived from an EMBL/GenBank/DDBJ whole genome shotgun (WGS) entry which is preliminary data.</text>
</comment>
<dbReference type="PANTHER" id="PTHR37421">
    <property type="entry name" value="UPF0260 PROTEIN YCGN"/>
    <property type="match status" value="1"/>
</dbReference>
<dbReference type="NCBIfam" id="NF003507">
    <property type="entry name" value="PRK05170.2-5"/>
    <property type="match status" value="1"/>
</dbReference>
<dbReference type="PIRSF" id="PIRSF006173">
    <property type="entry name" value="UCP006173"/>
    <property type="match status" value="1"/>
</dbReference>
<sequence length="148" mass="16766">MTEPSPFWKTKPLEAMSEAEWESLCDGCGKCCMVLLEDEDTGELYETSVSCRLFDPEARRCSAYADRLRLVPGCVQVTPKNAGTLSWMPRSCAYRRLAEGRDLADWHPLVSGRPESVEEAGEAVSKDLRSEARVKASKLWRYVTRERD</sequence>
<evidence type="ECO:0000313" key="2">
    <source>
        <dbReference type="EMBL" id="MBB4658546.1"/>
    </source>
</evidence>
<evidence type="ECO:0000313" key="3">
    <source>
        <dbReference type="Proteomes" id="UP000563524"/>
    </source>
</evidence>
<dbReference type="InterPro" id="IPR005358">
    <property type="entry name" value="Puta_zinc/iron-chelating_dom"/>
</dbReference>
<dbReference type="Proteomes" id="UP000563524">
    <property type="component" value="Unassembled WGS sequence"/>
</dbReference>
<accession>A0A840I0F1</accession>
<dbReference type="Pfam" id="PF03692">
    <property type="entry name" value="CxxCxxCC"/>
    <property type="match status" value="1"/>
</dbReference>
<reference evidence="2 3" key="1">
    <citation type="submission" date="2020-08" db="EMBL/GenBank/DDBJ databases">
        <title>Genomic Encyclopedia of Type Strains, Phase IV (KMG-IV): sequencing the most valuable type-strain genomes for metagenomic binning, comparative biology and taxonomic classification.</title>
        <authorList>
            <person name="Goeker M."/>
        </authorList>
    </citation>
    <scope>NUCLEOTIDE SEQUENCE [LARGE SCALE GENOMIC DNA]</scope>
    <source>
        <strain evidence="2 3">DSM 102850</strain>
    </source>
</reference>
<gene>
    <name evidence="2" type="ORF">GGQ59_001046</name>
</gene>
<name>A0A840I0F1_9PROT</name>
<dbReference type="PANTHER" id="PTHR37421:SF1">
    <property type="entry name" value="UPF0260 PROTEIN YCGN"/>
    <property type="match status" value="1"/>
</dbReference>
<keyword evidence="3" id="KW-1185">Reference proteome</keyword>
<dbReference type="EMBL" id="JACHOB010000001">
    <property type="protein sequence ID" value="MBB4658546.1"/>
    <property type="molecule type" value="Genomic_DNA"/>
</dbReference>
<dbReference type="HAMAP" id="MF_00676">
    <property type="entry name" value="UPF0260"/>
    <property type="match status" value="1"/>
</dbReference>
<protein>
    <recommendedName>
        <fullName evidence="1">UPF0260 protein GGQ59_001046</fullName>
    </recommendedName>
</protein>
<evidence type="ECO:0000256" key="1">
    <source>
        <dbReference type="HAMAP-Rule" id="MF_00676"/>
    </source>
</evidence>
<dbReference type="NCBIfam" id="NF003501">
    <property type="entry name" value="PRK05170.1-5"/>
    <property type="match status" value="1"/>
</dbReference>
<proteinExistence type="inferred from homology"/>
<comment type="similarity">
    <text evidence="1">Belongs to the UPF0260 family.</text>
</comment>
<dbReference type="RefSeq" id="WP_343074256.1">
    <property type="nucleotide sequence ID" value="NZ_JACHOB010000001.1"/>
</dbReference>
<dbReference type="InterPro" id="IPR008228">
    <property type="entry name" value="UCP006173"/>
</dbReference>
<dbReference type="AlphaFoldDB" id="A0A840I0F1"/>
<organism evidence="2 3">
    <name type="scientific">Parvularcula dongshanensis</name>
    <dbReference type="NCBI Taxonomy" id="1173995"/>
    <lineage>
        <taxon>Bacteria</taxon>
        <taxon>Pseudomonadati</taxon>
        <taxon>Pseudomonadota</taxon>
        <taxon>Alphaproteobacteria</taxon>
        <taxon>Parvularculales</taxon>
        <taxon>Parvularculaceae</taxon>
        <taxon>Parvularcula</taxon>
    </lineage>
</organism>